<evidence type="ECO:0000256" key="1">
    <source>
        <dbReference type="ARBA" id="ARBA00022527"/>
    </source>
</evidence>
<keyword evidence="5 7" id="KW-0067">ATP-binding</keyword>
<evidence type="ECO:0000256" key="2">
    <source>
        <dbReference type="ARBA" id="ARBA00022679"/>
    </source>
</evidence>
<dbReference type="AlphaFoldDB" id="A0A8J5XPZ1"/>
<keyword evidence="2" id="KW-0808">Transferase</keyword>
<proteinExistence type="inferred from homology"/>
<feature type="active site" description="Proton acceptor" evidence="6">
    <location>
        <position position="226"/>
    </location>
</feature>
<evidence type="ECO:0000256" key="8">
    <source>
        <dbReference type="PIRSR" id="PIRSR630616-3"/>
    </source>
</evidence>
<keyword evidence="4" id="KW-0418">Kinase</keyword>
<dbReference type="Proteomes" id="UP000751190">
    <property type="component" value="Unassembled WGS sequence"/>
</dbReference>
<dbReference type="InterPro" id="IPR008271">
    <property type="entry name" value="Ser/Thr_kinase_AS"/>
</dbReference>
<dbReference type="InterPro" id="IPR000719">
    <property type="entry name" value="Prot_kinase_dom"/>
</dbReference>
<comment type="caution">
    <text evidence="12">The sequence shown here is derived from an EMBL/GenBank/DDBJ whole genome shotgun (WGS) entry which is preliminary data.</text>
</comment>
<dbReference type="GO" id="GO:0004674">
    <property type="term" value="F:protein serine/threonine kinase activity"/>
    <property type="evidence" value="ECO:0007669"/>
    <property type="project" value="UniProtKB-KW"/>
</dbReference>
<reference evidence="12" key="1">
    <citation type="submission" date="2021-05" db="EMBL/GenBank/DDBJ databases">
        <title>The genome of the haptophyte Pavlova lutheri (Diacronema luteri, Pavlovales) - a model for lipid biosynthesis in eukaryotic algae.</title>
        <authorList>
            <person name="Hulatt C.J."/>
            <person name="Posewitz M.C."/>
        </authorList>
    </citation>
    <scope>NUCLEOTIDE SEQUENCE</scope>
    <source>
        <strain evidence="12">NIVA-4/92</strain>
    </source>
</reference>
<evidence type="ECO:0000256" key="3">
    <source>
        <dbReference type="ARBA" id="ARBA00022741"/>
    </source>
</evidence>
<evidence type="ECO:0000256" key="6">
    <source>
        <dbReference type="PIRSR" id="PIRSR630616-1"/>
    </source>
</evidence>
<keyword evidence="1 10" id="KW-0723">Serine/threonine-protein kinase</keyword>
<feature type="binding site" evidence="7">
    <location>
        <position position="249"/>
    </location>
    <ligand>
        <name>ATP</name>
        <dbReference type="ChEBI" id="CHEBI:30616"/>
    </ligand>
</feature>
<gene>
    <name evidence="12" type="ORF">KFE25_000417</name>
</gene>
<sequence>MSSAESRPTRVSDDDEVDLAVLTESALHDTYVACTGAPLPERAPLTAVVTELRARVPGANLHDEMDTAWARVLSMAPSADALTYEEFIALWNDAIDMCRSADHFRANFQLIGQIGEGAFAAVQIAYDRVARRNVALKVFEASQSGKALAEVAIWRRCKHENIIAVHDVISTPSHLYVSLELAPGGELLTKIDEVERFDEARARETFRQLAAAIEYLHESAGVAHRDLKPENLLCTSQEHGQIGVVKLSDFGLAARIKDEQGRPNIGPTRAAPERAKGAPSLRGMVSKLRLTQLVGTPDYMAPEQVRILNQRNAAGSAEAADTESYDESVDCWALGCIAYELLNGAPPFVDPDDAVLNELILTMPIFMDGGEVWSNVSDAAKDLIARLLERNPEKRLTAKQILAHPWLSGEAPAEAKTADAKRRELQRQKTRSINRKMIRELRENRRFRVGGLVVRAIARMMSKSDAMRDTTVPAREAVVIEHDLDQAMRGLPLPATHE</sequence>
<accession>A0A8J5XPZ1</accession>
<dbReference type="SMART" id="SM00220">
    <property type="entry name" value="S_TKc"/>
    <property type="match status" value="1"/>
</dbReference>
<dbReference type="EMBL" id="JAGTXO010000006">
    <property type="protein sequence ID" value="KAG8467101.1"/>
    <property type="molecule type" value="Genomic_DNA"/>
</dbReference>
<dbReference type="PROSITE" id="PS50011">
    <property type="entry name" value="PROTEIN_KINASE_DOM"/>
    <property type="match status" value="1"/>
</dbReference>
<dbReference type="PANTHER" id="PTHR24350">
    <property type="entry name" value="SERINE/THREONINE-PROTEIN KINASE IAL-RELATED"/>
    <property type="match status" value="1"/>
</dbReference>
<evidence type="ECO:0000256" key="4">
    <source>
        <dbReference type="ARBA" id="ARBA00022777"/>
    </source>
</evidence>
<feature type="binding site" evidence="7">
    <location>
        <begin position="180"/>
        <end position="182"/>
    </location>
    <ligand>
        <name>ATP</name>
        <dbReference type="ChEBI" id="CHEBI:30616"/>
    </ligand>
</feature>
<dbReference type="PROSITE" id="PS00107">
    <property type="entry name" value="PROTEIN_KINASE_ATP"/>
    <property type="match status" value="1"/>
</dbReference>
<keyword evidence="3 7" id="KW-0547">Nucleotide-binding</keyword>
<keyword evidence="13" id="KW-1185">Reference proteome</keyword>
<dbReference type="OrthoDB" id="40902at2759"/>
<feature type="cross-link" description="Glycyl lysine isopeptide (Lys-Gly) (interchain with G-Cter in SUMO2)" evidence="8">
    <location>
        <position position="228"/>
    </location>
</feature>
<dbReference type="Pfam" id="PF00069">
    <property type="entry name" value="Pkinase"/>
    <property type="match status" value="1"/>
</dbReference>
<feature type="binding site" evidence="7 9">
    <location>
        <position position="137"/>
    </location>
    <ligand>
        <name>ATP</name>
        <dbReference type="ChEBI" id="CHEBI:30616"/>
    </ligand>
</feature>
<dbReference type="InterPro" id="IPR017441">
    <property type="entry name" value="Protein_kinase_ATP_BS"/>
</dbReference>
<feature type="domain" description="Protein kinase" evidence="11">
    <location>
        <begin position="108"/>
        <end position="407"/>
    </location>
</feature>
<evidence type="ECO:0000256" key="5">
    <source>
        <dbReference type="ARBA" id="ARBA00022840"/>
    </source>
</evidence>
<dbReference type="InterPro" id="IPR030616">
    <property type="entry name" value="Aur-like"/>
</dbReference>
<dbReference type="PROSITE" id="PS00108">
    <property type="entry name" value="PROTEIN_KINASE_ST"/>
    <property type="match status" value="1"/>
</dbReference>
<comment type="similarity">
    <text evidence="10">Belongs to the protein kinase superfamily.</text>
</comment>
<evidence type="ECO:0000313" key="13">
    <source>
        <dbReference type="Proteomes" id="UP000751190"/>
    </source>
</evidence>
<evidence type="ECO:0000256" key="9">
    <source>
        <dbReference type="PROSITE-ProRule" id="PRU10141"/>
    </source>
</evidence>
<evidence type="ECO:0000259" key="11">
    <source>
        <dbReference type="PROSITE" id="PS50011"/>
    </source>
</evidence>
<dbReference type="InterPro" id="IPR011009">
    <property type="entry name" value="Kinase-like_dom_sf"/>
</dbReference>
<organism evidence="12 13">
    <name type="scientific">Diacronema lutheri</name>
    <name type="common">Unicellular marine alga</name>
    <name type="synonym">Monochrysis lutheri</name>
    <dbReference type="NCBI Taxonomy" id="2081491"/>
    <lineage>
        <taxon>Eukaryota</taxon>
        <taxon>Haptista</taxon>
        <taxon>Haptophyta</taxon>
        <taxon>Pavlovophyceae</taxon>
        <taxon>Pavlovales</taxon>
        <taxon>Pavlovaceae</taxon>
        <taxon>Diacronema</taxon>
    </lineage>
</organism>
<name>A0A8J5XPZ1_DIALT</name>
<dbReference type="GO" id="GO:0005524">
    <property type="term" value="F:ATP binding"/>
    <property type="evidence" value="ECO:0007669"/>
    <property type="project" value="UniProtKB-UniRule"/>
</dbReference>
<dbReference type="Gene3D" id="1.10.510.10">
    <property type="entry name" value="Transferase(Phosphotransferase) domain 1"/>
    <property type="match status" value="1"/>
</dbReference>
<evidence type="ECO:0000256" key="10">
    <source>
        <dbReference type="RuleBase" id="RU000304"/>
    </source>
</evidence>
<evidence type="ECO:0000256" key="7">
    <source>
        <dbReference type="PIRSR" id="PIRSR630616-2"/>
    </source>
</evidence>
<feature type="binding site" evidence="7">
    <location>
        <begin position="230"/>
        <end position="231"/>
    </location>
    <ligand>
        <name>ATP</name>
        <dbReference type="ChEBI" id="CHEBI:30616"/>
    </ligand>
</feature>
<dbReference type="SUPFAM" id="SSF56112">
    <property type="entry name" value="Protein kinase-like (PK-like)"/>
    <property type="match status" value="1"/>
</dbReference>
<evidence type="ECO:0000313" key="12">
    <source>
        <dbReference type="EMBL" id="KAG8467101.1"/>
    </source>
</evidence>
<protein>
    <recommendedName>
        <fullName evidence="11">Protein kinase domain-containing protein</fullName>
    </recommendedName>
</protein>